<evidence type="ECO:0000313" key="1">
    <source>
        <dbReference type="EMBL" id="KAH1048208.1"/>
    </source>
</evidence>
<keyword evidence="2" id="KW-1185">Reference proteome</keyword>
<gene>
    <name evidence="1" type="ORF">J1N35_038992</name>
</gene>
<protein>
    <submittedName>
        <fullName evidence="1">Uncharacterized protein</fullName>
    </submittedName>
</protein>
<evidence type="ECO:0000313" key="2">
    <source>
        <dbReference type="Proteomes" id="UP000828251"/>
    </source>
</evidence>
<comment type="caution">
    <text evidence="1">The sequence shown here is derived from an EMBL/GenBank/DDBJ whole genome shotgun (WGS) entry which is preliminary data.</text>
</comment>
<dbReference type="EMBL" id="JAIQCV010000011">
    <property type="protein sequence ID" value="KAH1048208.1"/>
    <property type="molecule type" value="Genomic_DNA"/>
</dbReference>
<organism evidence="1 2">
    <name type="scientific">Gossypium stocksii</name>
    <dbReference type="NCBI Taxonomy" id="47602"/>
    <lineage>
        <taxon>Eukaryota</taxon>
        <taxon>Viridiplantae</taxon>
        <taxon>Streptophyta</taxon>
        <taxon>Embryophyta</taxon>
        <taxon>Tracheophyta</taxon>
        <taxon>Spermatophyta</taxon>
        <taxon>Magnoliopsida</taxon>
        <taxon>eudicotyledons</taxon>
        <taxon>Gunneridae</taxon>
        <taxon>Pentapetalae</taxon>
        <taxon>rosids</taxon>
        <taxon>malvids</taxon>
        <taxon>Malvales</taxon>
        <taxon>Malvaceae</taxon>
        <taxon>Malvoideae</taxon>
        <taxon>Gossypium</taxon>
    </lineage>
</organism>
<reference evidence="1 2" key="1">
    <citation type="journal article" date="2021" name="Plant Biotechnol. J.">
        <title>Multi-omics assisted identification of the key and species-specific regulatory components of drought-tolerant mechanisms in Gossypium stocksii.</title>
        <authorList>
            <person name="Yu D."/>
            <person name="Ke L."/>
            <person name="Zhang D."/>
            <person name="Wu Y."/>
            <person name="Sun Y."/>
            <person name="Mei J."/>
            <person name="Sun J."/>
            <person name="Sun Y."/>
        </authorList>
    </citation>
    <scope>NUCLEOTIDE SEQUENCE [LARGE SCALE GENOMIC DNA]</scope>
    <source>
        <strain evidence="2">cv. E1</strain>
        <tissue evidence="1">Leaf</tissue>
    </source>
</reference>
<sequence>MALGVEITEMGWDLSLIAQSRKAQARSIVWLREEEKGIRDGIRIDEGRTWEALGMGEGHYLLETNPSYVH</sequence>
<proteinExistence type="predicted"/>
<name>A0A9D3UMX5_9ROSI</name>
<dbReference type="OrthoDB" id="1750221at2759"/>
<accession>A0A9D3UMX5</accession>
<dbReference type="AlphaFoldDB" id="A0A9D3UMX5"/>
<dbReference type="Proteomes" id="UP000828251">
    <property type="component" value="Unassembled WGS sequence"/>
</dbReference>